<dbReference type="Gene3D" id="3.40.50.1820">
    <property type="entry name" value="alpha/beta hydrolase"/>
    <property type="match status" value="1"/>
</dbReference>
<dbReference type="AlphaFoldDB" id="H5TVP5"/>
<protein>
    <recommendedName>
        <fullName evidence="1">Carboxylesterase type B domain-containing protein</fullName>
    </recommendedName>
</protein>
<dbReference type="RefSeq" id="WP_005202364.1">
    <property type="nucleotide sequence ID" value="NZ_BAFC01000015.1"/>
</dbReference>
<dbReference type="SUPFAM" id="SSF53474">
    <property type="entry name" value="alpha/beta-Hydrolases"/>
    <property type="match status" value="1"/>
</dbReference>
<name>H5TVP5_9ACTN</name>
<gene>
    <name evidence="2" type="ORF">GOSPT_015_00060</name>
</gene>
<dbReference type="Proteomes" id="UP000005845">
    <property type="component" value="Unassembled WGS sequence"/>
</dbReference>
<organism evidence="2 3">
    <name type="scientific">Gordonia sputi NBRC 100414</name>
    <dbReference type="NCBI Taxonomy" id="1089453"/>
    <lineage>
        <taxon>Bacteria</taxon>
        <taxon>Bacillati</taxon>
        <taxon>Actinomycetota</taxon>
        <taxon>Actinomycetes</taxon>
        <taxon>Mycobacteriales</taxon>
        <taxon>Gordoniaceae</taxon>
        <taxon>Gordonia</taxon>
    </lineage>
</organism>
<reference evidence="2 3" key="1">
    <citation type="submission" date="2012-02" db="EMBL/GenBank/DDBJ databases">
        <title>Whole genome shotgun sequence of Gordonia sputi NBRC 100414.</title>
        <authorList>
            <person name="Yoshida I."/>
            <person name="Hosoyama A."/>
            <person name="Tsuchikane K."/>
            <person name="Katsumata H."/>
            <person name="Yamazaki S."/>
            <person name="Fujita N."/>
        </authorList>
    </citation>
    <scope>NUCLEOTIDE SEQUENCE [LARGE SCALE GENOMIC DNA]</scope>
    <source>
        <strain evidence="2 3">NBRC 100414</strain>
    </source>
</reference>
<dbReference type="InterPro" id="IPR029058">
    <property type="entry name" value="AB_hydrolase_fold"/>
</dbReference>
<comment type="caution">
    <text evidence="2">The sequence shown here is derived from an EMBL/GenBank/DDBJ whole genome shotgun (WGS) entry which is preliminary data.</text>
</comment>
<dbReference type="Pfam" id="PF00135">
    <property type="entry name" value="COesterase"/>
    <property type="match status" value="1"/>
</dbReference>
<evidence type="ECO:0000313" key="2">
    <source>
        <dbReference type="EMBL" id="GAB37553.1"/>
    </source>
</evidence>
<accession>H5TVP5</accession>
<keyword evidence="3" id="KW-1185">Reference proteome</keyword>
<evidence type="ECO:0000259" key="1">
    <source>
        <dbReference type="Pfam" id="PF00135"/>
    </source>
</evidence>
<proteinExistence type="predicted"/>
<feature type="domain" description="Carboxylesterase type B" evidence="1">
    <location>
        <begin position="7"/>
        <end position="49"/>
    </location>
</feature>
<dbReference type="InterPro" id="IPR002018">
    <property type="entry name" value="CarbesteraseB"/>
</dbReference>
<dbReference type="EMBL" id="BAFC01000015">
    <property type="protein sequence ID" value="GAB37553.1"/>
    <property type="molecule type" value="Genomic_DNA"/>
</dbReference>
<evidence type="ECO:0000313" key="3">
    <source>
        <dbReference type="Proteomes" id="UP000005845"/>
    </source>
</evidence>
<sequence>MSTKLTADPMSSYWLNFIKTGKPNGPGLPTWDTIGQAPDSVMRLNTREHGSTEEVPG</sequence>